<name>Q1Q2M9_KUEST</name>
<organism evidence="1">
    <name type="scientific">Kuenenia stuttgartiensis</name>
    <dbReference type="NCBI Taxonomy" id="174633"/>
    <lineage>
        <taxon>Bacteria</taxon>
        <taxon>Pseudomonadati</taxon>
        <taxon>Planctomycetota</taxon>
        <taxon>Candidatus Brocadiia</taxon>
        <taxon>Candidatus Brocadiales</taxon>
        <taxon>Candidatus Brocadiaceae</taxon>
        <taxon>Candidatus Kuenenia</taxon>
    </lineage>
</organism>
<evidence type="ECO:0000313" key="3">
    <source>
        <dbReference type="Proteomes" id="UP000501926"/>
    </source>
</evidence>
<reference evidence="2 3" key="3">
    <citation type="submission" date="2020-02" db="EMBL/GenBank/DDBJ databases">
        <title>Newly sequenced genome of strain CSTR1 showed variability in Candidatus Kuenenia stuttgartiensis genomes.</title>
        <authorList>
            <person name="Ding C."/>
            <person name="Adrian L."/>
        </authorList>
    </citation>
    <scope>NUCLEOTIDE SEQUENCE [LARGE SCALE GENOMIC DNA]</scope>
    <source>
        <strain evidence="2 3">CSTR1</strain>
    </source>
</reference>
<dbReference type="Proteomes" id="UP000501926">
    <property type="component" value="Chromosome"/>
</dbReference>
<protein>
    <submittedName>
        <fullName evidence="1">Uncharacterized protein</fullName>
    </submittedName>
</protein>
<evidence type="ECO:0000313" key="1">
    <source>
        <dbReference type="EMBL" id="CAJ74270.1"/>
    </source>
</evidence>
<reference evidence="1" key="1">
    <citation type="journal article" date="2006" name="Nature">
        <title>Deciphering the evolution and metabolism of an anammox bacterium from a community genome.</title>
        <authorList>
            <person name="Strous M."/>
            <person name="Pelletier E."/>
            <person name="Mangenot S."/>
            <person name="Rattei T."/>
            <person name="Lehner A."/>
            <person name="Taylor M.W."/>
            <person name="Horn M."/>
            <person name="Daims H."/>
            <person name="Bartol-Mavel D."/>
            <person name="Wincker P."/>
            <person name="Barbe V."/>
            <person name="Fonknechten N."/>
            <person name="Vallenet D."/>
            <person name="Segurens B."/>
            <person name="Schenowitz-Truong C."/>
            <person name="Medigue C."/>
            <person name="Collingro A."/>
            <person name="Snel B."/>
            <person name="Dutilh B.E."/>
            <person name="OpDenCamp H.J.M."/>
            <person name="vanDerDrift C."/>
            <person name="Cirpus I."/>
            <person name="vanDePas-Schoonen K.T."/>
            <person name="Harhangi H.R."/>
            <person name="vanNiftrik L."/>
            <person name="Schmid M."/>
            <person name="Keltjens J."/>
            <person name="vanDeVossenberg J."/>
            <person name="Kartal B."/>
            <person name="Meier H."/>
            <person name="Frishman D."/>
            <person name="Huynen M.A."/>
            <person name="Mewes H."/>
            <person name="Weissenbach J."/>
            <person name="Jetten M.S.M."/>
            <person name="Wagner M."/>
            <person name="LePaslier D."/>
        </authorList>
    </citation>
    <scope>NUCLEOTIDE SEQUENCE</scope>
</reference>
<dbReference type="EMBL" id="CT573071">
    <property type="protein sequence ID" value="CAJ74270.1"/>
    <property type="molecule type" value="Genomic_DNA"/>
</dbReference>
<sequence>MMSAFCSVVKKNYSFVRGIDLTLLFSRCGFLLSAARAWLGAGICRYNCPNFS</sequence>
<accession>Q1Q2M9</accession>
<dbReference type="AlphaFoldDB" id="Q1Q2M9"/>
<dbReference type="EMBL" id="CP049055">
    <property type="protein sequence ID" value="QII11370.1"/>
    <property type="molecule type" value="Genomic_DNA"/>
</dbReference>
<evidence type="ECO:0000313" key="2">
    <source>
        <dbReference type="EMBL" id="QII11370.1"/>
    </source>
</evidence>
<reference evidence="1" key="2">
    <citation type="submission" date="2006-01" db="EMBL/GenBank/DDBJ databases">
        <authorList>
            <person name="Genoscope"/>
        </authorList>
    </citation>
    <scope>NUCLEOTIDE SEQUENCE</scope>
</reference>
<gene>
    <name evidence="2" type="ORF">KsCSTR_19920</name>
    <name evidence="1" type="ORF">kuste3507</name>
</gene>
<proteinExistence type="predicted"/>